<dbReference type="OrthoDB" id="2742110at2759"/>
<gene>
    <name evidence="2" type="ORF">PHACADRAFT_103387</name>
</gene>
<evidence type="ECO:0000259" key="1">
    <source>
        <dbReference type="Pfam" id="PF12937"/>
    </source>
</evidence>
<accession>K5VJ43</accession>
<dbReference type="HOGENOM" id="CLU_780990_0_0_1"/>
<dbReference type="InParanoid" id="K5VJ43"/>
<organism evidence="2 3">
    <name type="scientific">Phanerochaete carnosa (strain HHB-10118-sp)</name>
    <name type="common">White-rot fungus</name>
    <name type="synonym">Peniophora carnosa</name>
    <dbReference type="NCBI Taxonomy" id="650164"/>
    <lineage>
        <taxon>Eukaryota</taxon>
        <taxon>Fungi</taxon>
        <taxon>Dikarya</taxon>
        <taxon>Basidiomycota</taxon>
        <taxon>Agaricomycotina</taxon>
        <taxon>Agaricomycetes</taxon>
        <taxon>Polyporales</taxon>
        <taxon>Phanerochaetaceae</taxon>
        <taxon>Phanerochaete</taxon>
    </lineage>
</organism>
<dbReference type="KEGG" id="pco:PHACADRAFT_103387"/>
<proteinExistence type="predicted"/>
<reference evidence="2 3" key="1">
    <citation type="journal article" date="2012" name="BMC Genomics">
        <title>Comparative genomics of the white-rot fungi, Phanerochaete carnosa and P. chrysosporium, to elucidate the genetic basis of the distinct wood types they colonize.</title>
        <authorList>
            <person name="Suzuki H."/>
            <person name="MacDonald J."/>
            <person name="Syed K."/>
            <person name="Salamov A."/>
            <person name="Hori C."/>
            <person name="Aerts A."/>
            <person name="Henrissat B."/>
            <person name="Wiebenga A."/>
            <person name="vanKuyk P.A."/>
            <person name="Barry K."/>
            <person name="Lindquist E."/>
            <person name="LaButti K."/>
            <person name="Lapidus A."/>
            <person name="Lucas S."/>
            <person name="Coutinho P."/>
            <person name="Gong Y."/>
            <person name="Samejima M."/>
            <person name="Mahadevan R."/>
            <person name="Abou-Zaid M."/>
            <person name="de Vries R.P."/>
            <person name="Igarashi K."/>
            <person name="Yadav J.S."/>
            <person name="Grigoriev I.V."/>
            <person name="Master E.R."/>
        </authorList>
    </citation>
    <scope>NUCLEOTIDE SEQUENCE [LARGE SCALE GENOMIC DNA]</scope>
    <source>
        <strain evidence="2 3">HHB-10118-sp</strain>
    </source>
</reference>
<dbReference type="SUPFAM" id="SSF81383">
    <property type="entry name" value="F-box domain"/>
    <property type="match status" value="1"/>
</dbReference>
<protein>
    <recommendedName>
        <fullName evidence="1">F-box domain-containing protein</fullName>
    </recommendedName>
</protein>
<dbReference type="Proteomes" id="UP000008370">
    <property type="component" value="Unassembled WGS sequence"/>
</dbReference>
<evidence type="ECO:0000313" key="2">
    <source>
        <dbReference type="EMBL" id="EKM51313.1"/>
    </source>
</evidence>
<dbReference type="GeneID" id="18907261"/>
<dbReference type="STRING" id="650164.K5VJ43"/>
<dbReference type="InterPro" id="IPR001810">
    <property type="entry name" value="F-box_dom"/>
</dbReference>
<dbReference type="EMBL" id="JH930477">
    <property type="protein sequence ID" value="EKM51313.1"/>
    <property type="molecule type" value="Genomic_DNA"/>
</dbReference>
<dbReference type="RefSeq" id="XP_007400458.1">
    <property type="nucleotide sequence ID" value="XM_007400396.1"/>
</dbReference>
<dbReference type="AlphaFoldDB" id="K5VJ43"/>
<sequence length="355" mass="39947">MQHLIAQNCIEDVLLEILHDLPPHDLATTARLCRTWLYASRVLLYRHIHFNTSVPSAAQLEALLRSSPYLRTLVHSLVLFHQFPAKDVLLEWIALLPENGLVSVKFERMPLEASSMSLLQFPAIRTSNEIIIGHPYFLLENPERLSDILSYPSLRRLSLFIPKSLPIRPSIALRLSRLSLAILTEHCPRLLEEMLRAITSPLIHLNLLLPCLESDTASWLGTILARHLPTLRYFTVKALDQDEIAPLLDDMITSLTSVEVLACGVGTYTSKLFNGLPACLRSLTLEGRNHDPFPVPELSDAVARLRSRSTAFESMTIGRQPSYASHRHFDTLSRTCASLGVSFTIAKPRLGEHFL</sequence>
<feature type="domain" description="F-box" evidence="1">
    <location>
        <begin position="12"/>
        <end position="50"/>
    </location>
</feature>
<evidence type="ECO:0000313" key="3">
    <source>
        <dbReference type="Proteomes" id="UP000008370"/>
    </source>
</evidence>
<dbReference type="InterPro" id="IPR036047">
    <property type="entry name" value="F-box-like_dom_sf"/>
</dbReference>
<dbReference type="Pfam" id="PF12937">
    <property type="entry name" value="F-box-like"/>
    <property type="match status" value="1"/>
</dbReference>
<keyword evidence="3" id="KW-1185">Reference proteome</keyword>
<name>K5VJ43_PHACS</name>